<dbReference type="EMBL" id="JBHSQE010000003">
    <property type="protein sequence ID" value="MFC6146259.1"/>
    <property type="molecule type" value="Genomic_DNA"/>
</dbReference>
<evidence type="ECO:0000259" key="6">
    <source>
        <dbReference type="Pfam" id="PF00425"/>
    </source>
</evidence>
<dbReference type="Pfam" id="PF00425">
    <property type="entry name" value="Chorismate_bind"/>
    <property type="match status" value="1"/>
</dbReference>
<feature type="domain" description="Glutamine amidotransferase" evidence="5">
    <location>
        <begin position="4"/>
        <end position="186"/>
    </location>
</feature>
<dbReference type="InterPro" id="IPR015890">
    <property type="entry name" value="Chorismate_C"/>
</dbReference>
<dbReference type="InterPro" id="IPR006221">
    <property type="entry name" value="TrpG/PapA_dom"/>
</dbReference>
<evidence type="ECO:0000313" key="8">
    <source>
        <dbReference type="EMBL" id="MFC6146259.1"/>
    </source>
</evidence>
<dbReference type="CDD" id="cd01743">
    <property type="entry name" value="GATase1_Anthranilate_Synthase"/>
    <property type="match status" value="1"/>
</dbReference>
<gene>
    <name evidence="8" type="primary">pabB</name>
    <name evidence="8" type="ORF">ACFPUZ_05505</name>
</gene>
<dbReference type="PROSITE" id="PS51273">
    <property type="entry name" value="GATASE_TYPE_1"/>
    <property type="match status" value="1"/>
</dbReference>
<dbReference type="PRINTS" id="PR00096">
    <property type="entry name" value="GATASE"/>
</dbReference>
<evidence type="ECO:0000313" key="9">
    <source>
        <dbReference type="Proteomes" id="UP001596244"/>
    </source>
</evidence>
<dbReference type="InterPro" id="IPR005801">
    <property type="entry name" value="ADC_synthase"/>
</dbReference>
<dbReference type="InterPro" id="IPR019999">
    <property type="entry name" value="Anth_synth_I-like"/>
</dbReference>
<evidence type="ECO:0000256" key="2">
    <source>
        <dbReference type="ARBA" id="ARBA00013139"/>
    </source>
</evidence>
<dbReference type="InterPro" id="IPR006805">
    <property type="entry name" value="Anth_synth_I_N"/>
</dbReference>
<evidence type="ECO:0000259" key="5">
    <source>
        <dbReference type="Pfam" id="PF00117"/>
    </source>
</evidence>
<dbReference type="NCBIfam" id="TIGR00553">
    <property type="entry name" value="pabB"/>
    <property type="match status" value="1"/>
</dbReference>
<dbReference type="PANTHER" id="PTHR11236">
    <property type="entry name" value="AMINOBENZOATE/ANTHRANILATE SYNTHASE"/>
    <property type="match status" value="1"/>
</dbReference>
<comment type="caution">
    <text evidence="8">The sequence shown here is derived from an EMBL/GenBank/DDBJ whole genome shotgun (WGS) entry which is preliminary data.</text>
</comment>
<dbReference type="EC" id="2.6.1.85" evidence="2"/>
<reference evidence="9" key="1">
    <citation type="journal article" date="2019" name="Int. J. Syst. Evol. Microbiol.">
        <title>The Global Catalogue of Microorganisms (GCM) 10K type strain sequencing project: providing services to taxonomists for standard genome sequencing and annotation.</title>
        <authorList>
            <consortium name="The Broad Institute Genomics Platform"/>
            <consortium name="The Broad Institute Genome Sequencing Center for Infectious Disease"/>
            <person name="Wu L."/>
            <person name="Ma J."/>
        </authorList>
    </citation>
    <scope>NUCLEOTIDE SEQUENCE [LARGE SCALE GENOMIC DNA]</scope>
    <source>
        <strain evidence="9">CCUG 51943</strain>
    </source>
</reference>
<dbReference type="InterPro" id="IPR029062">
    <property type="entry name" value="Class_I_gatase-like"/>
</dbReference>
<dbReference type="PANTHER" id="PTHR11236:SF18">
    <property type="entry name" value="AMINODEOXYCHORISMATE SYNTHASE"/>
    <property type="match status" value="1"/>
</dbReference>
<dbReference type="GO" id="GO:0046820">
    <property type="term" value="F:4-amino-4-deoxychorismate synthase activity"/>
    <property type="evidence" value="ECO:0007669"/>
    <property type="project" value="UniProtKB-EC"/>
</dbReference>
<protein>
    <recommendedName>
        <fullName evidence="2">aminodeoxychorismate synthase</fullName>
        <ecNumber evidence="2">2.6.1.85</ecNumber>
    </recommendedName>
</protein>
<keyword evidence="4" id="KW-0315">Glutamine amidotransferase</keyword>
<name>A0ABW1QC77_9CORY</name>
<keyword evidence="3 8" id="KW-0808">Transferase</keyword>
<feature type="domain" description="Chorismate-utilising enzyme C-terminal" evidence="6">
    <location>
        <begin position="381"/>
        <end position="634"/>
    </location>
</feature>
<evidence type="ECO:0000256" key="3">
    <source>
        <dbReference type="ARBA" id="ARBA00022679"/>
    </source>
</evidence>
<evidence type="ECO:0000256" key="4">
    <source>
        <dbReference type="ARBA" id="ARBA00022962"/>
    </source>
</evidence>
<accession>A0ABW1QC77</accession>
<dbReference type="NCBIfam" id="TIGR00566">
    <property type="entry name" value="trpG_papA"/>
    <property type="match status" value="1"/>
</dbReference>
<dbReference type="SUPFAM" id="SSF52317">
    <property type="entry name" value="Class I glutamine amidotransferase-like"/>
    <property type="match status" value="1"/>
</dbReference>
<dbReference type="PRINTS" id="PR00099">
    <property type="entry name" value="CPSGATASE"/>
</dbReference>
<dbReference type="RefSeq" id="WP_377000666.1">
    <property type="nucleotide sequence ID" value="NZ_JBHSQE010000003.1"/>
</dbReference>
<evidence type="ECO:0000256" key="1">
    <source>
        <dbReference type="ARBA" id="ARBA00005970"/>
    </source>
</evidence>
<keyword evidence="8" id="KW-0032">Aminotransferase</keyword>
<dbReference type="Pfam" id="PF00117">
    <property type="entry name" value="GATase"/>
    <property type="match status" value="1"/>
</dbReference>
<proteinExistence type="inferred from homology"/>
<keyword evidence="9" id="KW-1185">Reference proteome</keyword>
<dbReference type="InterPro" id="IPR005802">
    <property type="entry name" value="ADC_synth_comp_1"/>
</dbReference>
<dbReference type="Proteomes" id="UP001596244">
    <property type="component" value="Unassembled WGS sequence"/>
</dbReference>
<dbReference type="InterPro" id="IPR017926">
    <property type="entry name" value="GATASE"/>
</dbReference>
<sequence length="648" mass="69661">MRVLVIDNRDSFTWNLVAYVEDITGVTPTVITNDEPGWDVDRVAGYDAVIISPGPGRPERESDIGMCLDVLRDGRVPILGVCLGHQALALAHGGTIDLAPEPVHGRVFPVRHDGSGLFASLPPLIDVVRYHSLLVTDVPDSLAVTARTEDGLVMALEHRRLPQWGVQFHPESIGGFDGHTLVANFLSLAQERNRRSRSRWRLHTVTLEHEVDGEVVYGALFAGAENSFWLDSTTPDHGTGRFSYLGDDAGPLARVWTGRVGTLLDDLAADLAANTIDTGDVDFSFTLGWVGWLGYELKAECGGAAAWESPHPDVGMIFADRAIVIDHARRRTHVIALIGSEHDRAQRAWCAATAAAITDLSPGAAGEYGDVDKLEARHGRAEYLALVGECLEEIRQGETYEVCLTNQLRAGGALAAWSAYRALRAANPTPFGALLRIGGVDVLSSTPERFLQVSAAGVVESRPIKGTRPRSADPREDARLRSDLAVNPKDRAENLMIVDLVRNDLSRIAEPGSVRAAPLFDVESYATVHQLVSTVSCRLAAGRAAVDAVRATFPGGSMTGAPKIRTMEIIDRLEAGPRGIYSGGIGYFSLDGAMDLSMVIRTIVSDGAGVSYGVGGAVIALSDPVAEYEETMTKSAPLLRLLGQEFPQ</sequence>
<dbReference type="Pfam" id="PF04715">
    <property type="entry name" value="Anth_synt_I_N"/>
    <property type="match status" value="1"/>
</dbReference>
<dbReference type="SUPFAM" id="SSF56322">
    <property type="entry name" value="ADC synthase"/>
    <property type="match status" value="1"/>
</dbReference>
<evidence type="ECO:0000259" key="7">
    <source>
        <dbReference type="Pfam" id="PF04715"/>
    </source>
</evidence>
<organism evidence="8 9">
    <name type="scientific">Corynebacterium nasicanis</name>
    <dbReference type="NCBI Taxonomy" id="1448267"/>
    <lineage>
        <taxon>Bacteria</taxon>
        <taxon>Bacillati</taxon>
        <taxon>Actinomycetota</taxon>
        <taxon>Actinomycetes</taxon>
        <taxon>Mycobacteriales</taxon>
        <taxon>Corynebacteriaceae</taxon>
        <taxon>Corynebacterium</taxon>
    </lineage>
</organism>
<dbReference type="Gene3D" id="3.40.50.880">
    <property type="match status" value="1"/>
</dbReference>
<comment type="similarity">
    <text evidence="1">In the C-terminal section; belongs to the anthranilate synthase component I family.</text>
</comment>
<dbReference type="PRINTS" id="PR00097">
    <property type="entry name" value="ANTSNTHASEII"/>
</dbReference>
<feature type="domain" description="Anthranilate synthase component I N-terminal" evidence="7">
    <location>
        <begin position="222"/>
        <end position="333"/>
    </location>
</feature>
<dbReference type="Gene3D" id="3.60.120.10">
    <property type="entry name" value="Anthranilate synthase"/>
    <property type="match status" value="1"/>
</dbReference>